<evidence type="ECO:0000256" key="1">
    <source>
        <dbReference type="HAMAP-Rule" id="MF_00715"/>
    </source>
</evidence>
<dbReference type="AlphaFoldDB" id="A0A1N7MVG5"/>
<feature type="coiled-coil region" evidence="2">
    <location>
        <begin position="13"/>
        <end position="40"/>
    </location>
</feature>
<accession>A0A1N7MVG5</accession>
<protein>
    <recommendedName>
        <fullName evidence="1">Protein SlyX homolog</fullName>
    </recommendedName>
</protein>
<evidence type="ECO:0000313" key="4">
    <source>
        <dbReference type="Proteomes" id="UP000185999"/>
    </source>
</evidence>
<dbReference type="InterPro" id="IPR007236">
    <property type="entry name" value="SlyX"/>
</dbReference>
<dbReference type="EMBL" id="FTOE01000007">
    <property type="protein sequence ID" value="SIS89849.1"/>
    <property type="molecule type" value="Genomic_DNA"/>
</dbReference>
<dbReference type="PANTHER" id="PTHR36508:SF1">
    <property type="entry name" value="PROTEIN SLYX"/>
    <property type="match status" value="1"/>
</dbReference>
<dbReference type="Proteomes" id="UP000185999">
    <property type="component" value="Unassembled WGS sequence"/>
</dbReference>
<keyword evidence="2" id="KW-0175">Coiled coil</keyword>
<comment type="similarity">
    <text evidence="1">Belongs to the SlyX family.</text>
</comment>
<dbReference type="HAMAP" id="MF_00715">
    <property type="entry name" value="SlyX"/>
    <property type="match status" value="1"/>
</dbReference>
<organism evidence="3 4">
    <name type="scientific">Neptunomonas antarctica</name>
    <dbReference type="NCBI Taxonomy" id="619304"/>
    <lineage>
        <taxon>Bacteria</taxon>
        <taxon>Pseudomonadati</taxon>
        <taxon>Pseudomonadota</taxon>
        <taxon>Gammaproteobacteria</taxon>
        <taxon>Oceanospirillales</taxon>
        <taxon>Oceanospirillaceae</taxon>
        <taxon>Neptunomonas</taxon>
    </lineage>
</organism>
<reference evidence="4" key="1">
    <citation type="submission" date="2017-01" db="EMBL/GenBank/DDBJ databases">
        <authorList>
            <person name="Varghese N."/>
            <person name="Submissions S."/>
        </authorList>
    </citation>
    <scope>NUCLEOTIDE SEQUENCE [LARGE SCALE GENOMIC DNA]</scope>
    <source>
        <strain evidence="4">DSM 22306</strain>
    </source>
</reference>
<dbReference type="Pfam" id="PF04102">
    <property type="entry name" value="SlyX"/>
    <property type="match status" value="1"/>
</dbReference>
<sequence>MLTTTNFYATGAIMNYDERITELESRVAFQEDALDKLNDVIAQQDKMIIDLKRMLTVFNQQLKTVGQESQGISFDEPPPPHY</sequence>
<dbReference type="Gene3D" id="1.20.5.300">
    <property type="match status" value="1"/>
</dbReference>
<dbReference type="PANTHER" id="PTHR36508">
    <property type="entry name" value="PROTEIN SLYX"/>
    <property type="match status" value="1"/>
</dbReference>
<gene>
    <name evidence="1" type="primary">slyX</name>
    <name evidence="3" type="ORF">SAMN05421760_10732</name>
</gene>
<dbReference type="STRING" id="619304.SAMN05421760_10732"/>
<evidence type="ECO:0000256" key="2">
    <source>
        <dbReference type="SAM" id="Coils"/>
    </source>
</evidence>
<evidence type="ECO:0000313" key="3">
    <source>
        <dbReference type="EMBL" id="SIS89849.1"/>
    </source>
</evidence>
<proteinExistence type="inferred from homology"/>
<name>A0A1N7MVG5_9GAMM</name>
<keyword evidence="4" id="KW-1185">Reference proteome</keyword>